<evidence type="ECO:0000256" key="1">
    <source>
        <dbReference type="SAM" id="MobiDB-lite"/>
    </source>
</evidence>
<evidence type="ECO:0000313" key="3">
    <source>
        <dbReference type="Proteomes" id="UP000177515"/>
    </source>
</evidence>
<reference evidence="2 3" key="1">
    <citation type="submission" date="2016-10" db="EMBL/GenBank/DDBJ databases">
        <title>Complete genome sequences of three Cupriavidus strains isolated from various Malaysian environments.</title>
        <authorList>
            <person name="Abdullah A.A.-A."/>
            <person name="Shafie N.A.H."/>
            <person name="Lau N.S."/>
        </authorList>
    </citation>
    <scope>NUCLEOTIDE SEQUENCE [LARGE SCALE GENOMIC DNA]</scope>
    <source>
        <strain evidence="2 3">USMAA1020</strain>
    </source>
</reference>
<proteinExistence type="predicted"/>
<organism evidence="2 3">
    <name type="scientific">Cupriavidus malaysiensis</name>
    <dbReference type="NCBI Taxonomy" id="367825"/>
    <lineage>
        <taxon>Bacteria</taxon>
        <taxon>Pseudomonadati</taxon>
        <taxon>Pseudomonadota</taxon>
        <taxon>Betaproteobacteria</taxon>
        <taxon>Burkholderiales</taxon>
        <taxon>Burkholderiaceae</taxon>
        <taxon>Cupriavidus</taxon>
    </lineage>
</organism>
<name>A0A1D9I9P3_9BURK</name>
<protein>
    <submittedName>
        <fullName evidence="2">Uncharacterized protein</fullName>
    </submittedName>
</protein>
<keyword evidence="3" id="KW-1185">Reference proteome</keyword>
<feature type="region of interest" description="Disordered" evidence="1">
    <location>
        <begin position="98"/>
        <end position="121"/>
    </location>
</feature>
<evidence type="ECO:0000313" key="2">
    <source>
        <dbReference type="EMBL" id="AOZ08801.1"/>
    </source>
</evidence>
<sequence length="121" mass="13006">MESVAEAFWGWSAEDQRRLLWAEVHDAFATCVSRRVDQGYEIEWVLLRRADFVTGVEVVLGRGPTLSGAFDAAMGRLAKRGDALMRTAEILDAVAQATAPAASREPVNGAGGDASGQRGKK</sequence>
<dbReference type="EMBL" id="CP017755">
    <property type="protein sequence ID" value="AOZ08801.1"/>
    <property type="molecule type" value="Genomic_DNA"/>
</dbReference>
<dbReference type="Proteomes" id="UP000177515">
    <property type="component" value="Chromosome 2"/>
</dbReference>
<accession>A0A1D9I9P3</accession>
<dbReference type="RefSeq" id="WP_071016716.1">
    <property type="nucleotide sequence ID" value="NZ_CP017755.1"/>
</dbReference>
<gene>
    <name evidence="2" type="ORF">BKK80_23165</name>
</gene>